<evidence type="ECO:0000313" key="1">
    <source>
        <dbReference type="EMBL" id="KKN05485.1"/>
    </source>
</evidence>
<gene>
    <name evidence="1" type="ORF">LCGC14_1086920</name>
</gene>
<name>A0A0F9MDR0_9ZZZZ</name>
<sequence length="197" mass="21023">MAGLNPRIIYFGNINVTGTIRLRGTNNKIIHERRVSGGQWERMVIDAIGVSLEFGDLVSEQNPDGTDAIRIKATVSDVDVVIGHSTGYFSVYNAADNNAVFYVNDRGNTVIAGDLIVDTDTLFVDAGNNRVSIGTASPATSAKLDLTSTTGALLVPRMTTAQRDALTAVNGMIIYNSQTNAFNFYENGAWVTGSGLA</sequence>
<proteinExistence type="predicted"/>
<dbReference type="EMBL" id="LAZR01004799">
    <property type="protein sequence ID" value="KKN05485.1"/>
    <property type="molecule type" value="Genomic_DNA"/>
</dbReference>
<protein>
    <recommendedName>
        <fullName evidence="2">Major tropism determinant N-terminal domain-containing protein</fullName>
    </recommendedName>
</protein>
<comment type="caution">
    <text evidence="1">The sequence shown here is derived from an EMBL/GenBank/DDBJ whole genome shotgun (WGS) entry which is preliminary data.</text>
</comment>
<dbReference type="AlphaFoldDB" id="A0A0F9MDR0"/>
<organism evidence="1">
    <name type="scientific">marine sediment metagenome</name>
    <dbReference type="NCBI Taxonomy" id="412755"/>
    <lineage>
        <taxon>unclassified sequences</taxon>
        <taxon>metagenomes</taxon>
        <taxon>ecological metagenomes</taxon>
    </lineage>
</organism>
<evidence type="ECO:0008006" key="2">
    <source>
        <dbReference type="Google" id="ProtNLM"/>
    </source>
</evidence>
<accession>A0A0F9MDR0</accession>
<reference evidence="1" key="1">
    <citation type="journal article" date="2015" name="Nature">
        <title>Complex archaea that bridge the gap between prokaryotes and eukaryotes.</title>
        <authorList>
            <person name="Spang A."/>
            <person name="Saw J.H."/>
            <person name="Jorgensen S.L."/>
            <person name="Zaremba-Niedzwiedzka K."/>
            <person name="Martijn J."/>
            <person name="Lind A.E."/>
            <person name="van Eijk R."/>
            <person name="Schleper C."/>
            <person name="Guy L."/>
            <person name="Ettema T.J."/>
        </authorList>
    </citation>
    <scope>NUCLEOTIDE SEQUENCE</scope>
</reference>